<dbReference type="Pfam" id="PF00443">
    <property type="entry name" value="UCH"/>
    <property type="match status" value="1"/>
</dbReference>
<feature type="compositionally biased region" description="Polar residues" evidence="3">
    <location>
        <begin position="610"/>
        <end position="619"/>
    </location>
</feature>
<reference evidence="5" key="1">
    <citation type="submission" date="2019-08" db="EMBL/GenBank/DDBJ databases">
        <title>The improved chromosome-level genome for the pearl oyster Pinctada fucata martensii using PacBio sequencing and Hi-C.</title>
        <authorList>
            <person name="Zheng Z."/>
        </authorList>
    </citation>
    <scope>NUCLEOTIDE SEQUENCE</scope>
    <source>
        <strain evidence="5">ZZ-2019</strain>
        <tissue evidence="5">Adductor muscle</tissue>
    </source>
</reference>
<comment type="catalytic activity">
    <reaction evidence="1">
        <text>Thiol-dependent hydrolysis of ester, thioester, amide, peptide and isopeptide bonds formed by the C-terminal Gly of ubiquitin (a 76-residue protein attached to proteins as an intracellular targeting signal).</text>
        <dbReference type="EC" id="3.4.19.12"/>
    </reaction>
</comment>
<dbReference type="InterPro" id="IPR018200">
    <property type="entry name" value="USP_CS"/>
</dbReference>
<evidence type="ECO:0000256" key="3">
    <source>
        <dbReference type="SAM" id="MobiDB-lite"/>
    </source>
</evidence>
<sequence>MFSTYSRYHPSSFDRMPALSSTHARYSPGYTPSVGKPPAGPRSTSLTRVTPARKTSTLSTREVVHDYGLNTSSRPSSRGSGSQTLPRALPKGPGPLDPTGRKLNNFSLSATRASPTKNYSVTHTGPVKATHDYSTSYGSSYGTSGVGTLGRHGSLTTNYTSSSGGSRPGSLRGRRSSSLANVNDGIDGLKITDIENDDAPIRSSRRTSRLDDSYLSSNVTPRGSRLESDSSDDIVKSDTLKRTNRTSVRNRYDDDDVINGTGSRSYNGYDKSSRTRAESPLEESWRNSRQNSPSVGSLSRYSNRGKVGLRNLGNTCFMNSVLQCLSNTKYLLEYCLEDGFEKDKNTSTSSMRGSLITAYAKLMKDMWSDKDSYVSPNAFKTQIQRFAPRFMGYAQQDSQEFLRYLLEGLHEDVNRVTSKPKPVSIDDDKFSSDQEKAKEYWRVYLTYDNSYIVDLFVGQLRSTLKFDCGHASTTFDPFWDLSLPIPKGRYSDATIYKCINLFMKDEQLDHDELPTCSKCKKRRACTKGFSIQRFPKVLVLHLKRFSQGRYSQKVSTTVDFPQDLDLTEYAADQGPVPVAQTMLCPLKHIYFFMSSNQGRHGYKPHPSPRPSQSDLPCSV</sequence>
<dbReference type="PANTHER" id="PTHR21646:SF23">
    <property type="entry name" value="UBIQUITIN CARBOXYL-TERMINAL HYDROLASE USP2"/>
    <property type="match status" value="1"/>
</dbReference>
<dbReference type="EMBL" id="VSWD01000002">
    <property type="protein sequence ID" value="KAK3107058.1"/>
    <property type="molecule type" value="Genomic_DNA"/>
</dbReference>
<dbReference type="GO" id="GO:0016579">
    <property type="term" value="P:protein deubiquitination"/>
    <property type="evidence" value="ECO:0007669"/>
    <property type="project" value="InterPro"/>
</dbReference>
<dbReference type="CDD" id="cd02674">
    <property type="entry name" value="Peptidase_C19R"/>
    <property type="match status" value="1"/>
</dbReference>
<dbReference type="PROSITE" id="PS50235">
    <property type="entry name" value="USP_3"/>
    <property type="match status" value="1"/>
</dbReference>
<dbReference type="InterPro" id="IPR018480">
    <property type="entry name" value="PNAcMuramoyl-5peptid_Trfase_CS"/>
</dbReference>
<feature type="compositionally biased region" description="Polar residues" evidence="3">
    <location>
        <begin position="102"/>
        <end position="123"/>
    </location>
</feature>
<accession>A0AA89CD62</accession>
<dbReference type="InterPro" id="IPR001394">
    <property type="entry name" value="Peptidase_C19_UCH"/>
</dbReference>
<evidence type="ECO:0000259" key="4">
    <source>
        <dbReference type="PROSITE" id="PS50235"/>
    </source>
</evidence>
<dbReference type="InterPro" id="IPR038765">
    <property type="entry name" value="Papain-like_cys_pep_sf"/>
</dbReference>
<evidence type="ECO:0000313" key="5">
    <source>
        <dbReference type="EMBL" id="KAK3107058.1"/>
    </source>
</evidence>
<evidence type="ECO:0000256" key="2">
    <source>
        <dbReference type="ARBA" id="ARBA00012759"/>
    </source>
</evidence>
<feature type="compositionally biased region" description="Basic and acidic residues" evidence="3">
    <location>
        <begin position="224"/>
        <end position="241"/>
    </location>
</feature>
<evidence type="ECO:0000313" key="6">
    <source>
        <dbReference type="Proteomes" id="UP001186944"/>
    </source>
</evidence>
<dbReference type="PANTHER" id="PTHR21646">
    <property type="entry name" value="UBIQUITIN CARBOXYL-TERMINAL HYDROLASE"/>
    <property type="match status" value="1"/>
</dbReference>
<dbReference type="EC" id="3.4.19.12" evidence="2"/>
<dbReference type="Proteomes" id="UP001186944">
    <property type="component" value="Unassembled WGS sequence"/>
</dbReference>
<evidence type="ECO:0000256" key="1">
    <source>
        <dbReference type="ARBA" id="ARBA00000707"/>
    </source>
</evidence>
<feature type="domain" description="USP" evidence="4">
    <location>
        <begin position="307"/>
        <end position="619"/>
    </location>
</feature>
<feature type="compositionally biased region" description="Polar residues" evidence="3">
    <location>
        <begin position="42"/>
        <end position="60"/>
    </location>
</feature>
<feature type="compositionally biased region" description="Polar residues" evidence="3">
    <location>
        <begin position="287"/>
        <end position="301"/>
    </location>
</feature>
<feature type="region of interest" description="Disordered" evidence="3">
    <location>
        <begin position="200"/>
        <end position="301"/>
    </location>
</feature>
<name>A0AA89CD62_PINIB</name>
<dbReference type="SUPFAM" id="SSF54001">
    <property type="entry name" value="Cysteine proteinases"/>
    <property type="match status" value="1"/>
</dbReference>
<proteinExistence type="predicted"/>
<dbReference type="PROSITE" id="PS00972">
    <property type="entry name" value="USP_1"/>
    <property type="match status" value="1"/>
</dbReference>
<comment type="caution">
    <text evidence="5">The sequence shown here is derived from an EMBL/GenBank/DDBJ whole genome shotgun (WGS) entry which is preliminary data.</text>
</comment>
<feature type="compositionally biased region" description="Basic and acidic residues" evidence="3">
    <location>
        <begin position="271"/>
        <end position="286"/>
    </location>
</feature>
<gene>
    <name evidence="5" type="ORF">FSP39_006027</name>
</gene>
<dbReference type="GO" id="GO:0004843">
    <property type="term" value="F:cysteine-type deubiquitinase activity"/>
    <property type="evidence" value="ECO:0007669"/>
    <property type="project" value="UniProtKB-EC"/>
</dbReference>
<feature type="compositionally biased region" description="Low complexity" evidence="3">
    <location>
        <begin position="72"/>
        <end position="82"/>
    </location>
</feature>
<feature type="region of interest" description="Disordered" evidence="3">
    <location>
        <begin position="144"/>
        <end position="184"/>
    </location>
</feature>
<organism evidence="5 6">
    <name type="scientific">Pinctada imbricata</name>
    <name type="common">Atlantic pearl-oyster</name>
    <name type="synonym">Pinctada martensii</name>
    <dbReference type="NCBI Taxonomy" id="66713"/>
    <lineage>
        <taxon>Eukaryota</taxon>
        <taxon>Metazoa</taxon>
        <taxon>Spiralia</taxon>
        <taxon>Lophotrochozoa</taxon>
        <taxon>Mollusca</taxon>
        <taxon>Bivalvia</taxon>
        <taxon>Autobranchia</taxon>
        <taxon>Pteriomorphia</taxon>
        <taxon>Pterioida</taxon>
        <taxon>Pterioidea</taxon>
        <taxon>Pteriidae</taxon>
        <taxon>Pinctada</taxon>
    </lineage>
</organism>
<feature type="region of interest" description="Disordered" evidence="3">
    <location>
        <begin position="20"/>
        <end position="132"/>
    </location>
</feature>
<protein>
    <recommendedName>
        <fullName evidence="2">ubiquitinyl hydrolase 1</fullName>
        <ecNumber evidence="2">3.4.19.12</ecNumber>
    </recommendedName>
</protein>
<dbReference type="InterPro" id="IPR028889">
    <property type="entry name" value="USP"/>
</dbReference>
<feature type="region of interest" description="Disordered" evidence="3">
    <location>
        <begin position="600"/>
        <end position="619"/>
    </location>
</feature>
<keyword evidence="6" id="KW-1185">Reference proteome</keyword>
<dbReference type="PROSITE" id="PS01348">
    <property type="entry name" value="MRAY_2"/>
    <property type="match status" value="1"/>
</dbReference>
<feature type="compositionally biased region" description="Low complexity" evidence="3">
    <location>
        <begin position="161"/>
        <end position="179"/>
    </location>
</feature>
<dbReference type="AlphaFoldDB" id="A0AA89CD62"/>
<dbReference type="Gene3D" id="3.90.70.10">
    <property type="entry name" value="Cysteine proteinases"/>
    <property type="match status" value="1"/>
</dbReference>
<dbReference type="InterPro" id="IPR050185">
    <property type="entry name" value="Ub_carboxyl-term_hydrolase"/>
</dbReference>